<feature type="transmembrane region" description="Helical" evidence="5">
    <location>
        <begin position="59"/>
        <end position="81"/>
    </location>
</feature>
<feature type="transmembrane region" description="Helical" evidence="5">
    <location>
        <begin position="87"/>
        <end position="109"/>
    </location>
</feature>
<dbReference type="EMBL" id="HBGQ01032527">
    <property type="protein sequence ID" value="CAD9417417.1"/>
    <property type="molecule type" value="Transcribed_RNA"/>
</dbReference>
<feature type="transmembrane region" description="Helical" evidence="5">
    <location>
        <begin position="235"/>
        <end position="253"/>
    </location>
</feature>
<evidence type="ECO:0000256" key="3">
    <source>
        <dbReference type="ARBA" id="ARBA00022989"/>
    </source>
</evidence>
<dbReference type="InterPro" id="IPR000620">
    <property type="entry name" value="EamA_dom"/>
</dbReference>
<sequence>MGVFFMVLSEMLLAGVNSIVKFVPDWSPQQMMVVRYSIDFVLCGAFAALCGHRIPSRRLVGWSILRGVAYVSFIALLWSAIRSCLPLGDVVVIIIASSPIFLVASARLLLKEKIPAIWPLQVLVCLAGATLVNKPMVVDADCPASTGLLPVAAGFAGAMMNLASRGLKDIPAVTLCLFNDIVAIVFGAAWTLMLTPGLSPYPASANVSTMLVIVSAFVGWAGVLSNVKGYQSTSVSAVASIAGYISVPLNYAVQVIMFGQVPDKWSTIGAVLICGINIAATLQKWFATTTAASNDDGYSKLQETCEDAESGERHLGV</sequence>
<accession>A0A7S2FVK9</accession>
<feature type="transmembrane region" description="Helical" evidence="5">
    <location>
        <begin position="265"/>
        <end position="282"/>
    </location>
</feature>
<dbReference type="AlphaFoldDB" id="A0A7S2FVK9"/>
<dbReference type="GO" id="GO:0016020">
    <property type="term" value="C:membrane"/>
    <property type="evidence" value="ECO:0007669"/>
    <property type="project" value="UniProtKB-SubCell"/>
</dbReference>
<gene>
    <name evidence="8" type="ORF">AAND1436_LOCUS16022</name>
</gene>
<evidence type="ECO:0000313" key="8">
    <source>
        <dbReference type="EMBL" id="CAD9417417.1"/>
    </source>
</evidence>
<name>A0A7S2FVK9_9DINO</name>
<evidence type="ECO:0000256" key="5">
    <source>
        <dbReference type="SAM" id="Phobius"/>
    </source>
</evidence>
<evidence type="ECO:0000256" key="2">
    <source>
        <dbReference type="ARBA" id="ARBA00022692"/>
    </source>
</evidence>
<protein>
    <recommendedName>
        <fullName evidence="7">EamA domain-containing protein</fullName>
    </recommendedName>
</protein>
<dbReference type="PANTHER" id="PTHR22911">
    <property type="entry name" value="ACYL-MALONYL CONDENSING ENZYME-RELATED"/>
    <property type="match status" value="1"/>
</dbReference>
<reference evidence="8" key="1">
    <citation type="submission" date="2021-01" db="EMBL/GenBank/DDBJ databases">
        <authorList>
            <person name="Corre E."/>
            <person name="Pelletier E."/>
            <person name="Niang G."/>
            <person name="Scheremetjew M."/>
            <person name="Finn R."/>
            <person name="Kale V."/>
            <person name="Holt S."/>
            <person name="Cochrane G."/>
            <person name="Meng A."/>
            <person name="Brown T."/>
            <person name="Cohen L."/>
        </authorList>
    </citation>
    <scope>NUCLEOTIDE SEQUENCE</scope>
    <source>
        <strain evidence="8">CCMP2222</strain>
    </source>
</reference>
<evidence type="ECO:0000256" key="6">
    <source>
        <dbReference type="SAM" id="SignalP"/>
    </source>
</evidence>
<dbReference type="Pfam" id="PF00892">
    <property type="entry name" value="EamA"/>
    <property type="match status" value="1"/>
</dbReference>
<feature type="transmembrane region" description="Helical" evidence="5">
    <location>
        <begin position="116"/>
        <end position="132"/>
    </location>
</feature>
<evidence type="ECO:0000256" key="4">
    <source>
        <dbReference type="ARBA" id="ARBA00023136"/>
    </source>
</evidence>
<feature type="transmembrane region" description="Helical" evidence="5">
    <location>
        <begin position="170"/>
        <end position="193"/>
    </location>
</feature>
<dbReference type="PANTHER" id="PTHR22911:SF6">
    <property type="entry name" value="SOLUTE CARRIER FAMILY 35 MEMBER G1"/>
    <property type="match status" value="1"/>
</dbReference>
<keyword evidence="6" id="KW-0732">Signal</keyword>
<feature type="signal peptide" evidence="6">
    <location>
        <begin position="1"/>
        <end position="18"/>
    </location>
</feature>
<keyword evidence="4 5" id="KW-0472">Membrane</keyword>
<dbReference type="SUPFAM" id="SSF103481">
    <property type="entry name" value="Multidrug resistance efflux transporter EmrE"/>
    <property type="match status" value="2"/>
</dbReference>
<keyword evidence="2 5" id="KW-0812">Transmembrane</keyword>
<feature type="transmembrane region" description="Helical" evidence="5">
    <location>
        <begin position="205"/>
        <end position="223"/>
    </location>
</feature>
<feature type="chain" id="PRO_5031203279" description="EamA domain-containing protein" evidence="6">
    <location>
        <begin position="19"/>
        <end position="317"/>
    </location>
</feature>
<feature type="transmembrane region" description="Helical" evidence="5">
    <location>
        <begin position="34"/>
        <end position="52"/>
    </location>
</feature>
<feature type="transmembrane region" description="Helical" evidence="5">
    <location>
        <begin position="144"/>
        <end position="163"/>
    </location>
</feature>
<evidence type="ECO:0000256" key="1">
    <source>
        <dbReference type="ARBA" id="ARBA00004141"/>
    </source>
</evidence>
<keyword evidence="3 5" id="KW-1133">Transmembrane helix</keyword>
<comment type="subcellular location">
    <subcellularLocation>
        <location evidence="1">Membrane</location>
        <topology evidence="1">Multi-pass membrane protein</topology>
    </subcellularLocation>
</comment>
<organism evidence="8">
    <name type="scientific">Alexandrium andersonii</name>
    <dbReference type="NCBI Taxonomy" id="327968"/>
    <lineage>
        <taxon>Eukaryota</taxon>
        <taxon>Sar</taxon>
        <taxon>Alveolata</taxon>
        <taxon>Dinophyceae</taxon>
        <taxon>Gonyaulacales</taxon>
        <taxon>Pyrocystaceae</taxon>
        <taxon>Alexandrium</taxon>
    </lineage>
</organism>
<evidence type="ECO:0000259" key="7">
    <source>
        <dbReference type="Pfam" id="PF00892"/>
    </source>
</evidence>
<feature type="domain" description="EamA" evidence="7">
    <location>
        <begin position="2"/>
        <end position="133"/>
    </location>
</feature>
<proteinExistence type="predicted"/>
<dbReference type="InterPro" id="IPR037185">
    <property type="entry name" value="EmrE-like"/>
</dbReference>